<dbReference type="SUPFAM" id="SSF52922">
    <property type="entry name" value="TK C-terminal domain-like"/>
    <property type="match status" value="1"/>
</dbReference>
<gene>
    <name evidence="1" type="ORF">J4733_09400</name>
</gene>
<dbReference type="InterPro" id="IPR009014">
    <property type="entry name" value="Transketo_C/PFOR_II"/>
</dbReference>
<proteinExistence type="predicted"/>
<accession>A0A939NLD7</accession>
<reference evidence="1" key="1">
    <citation type="submission" date="2021-03" db="EMBL/GenBank/DDBJ databases">
        <title>Molecular epidemiology and mechanisms of colistin and carbapenem resistance in Enterobacteriaceae from clinical isolates, the environment and porcine samples in Pretoria, South Africa.</title>
        <authorList>
            <person name="Bogoshi D."/>
            <person name="Mbelle N.M."/>
            <person name="Naidoo V."/>
            <person name="Osei Sekyere J."/>
        </authorList>
    </citation>
    <scope>NUCLEOTIDE SEQUENCE</scope>
    <source>
        <strain evidence="1">C029</strain>
    </source>
</reference>
<comment type="caution">
    <text evidence="1">The sequence shown here is derived from an EMBL/GenBank/DDBJ whole genome shotgun (WGS) entry which is preliminary data.</text>
</comment>
<dbReference type="Proteomes" id="UP000664267">
    <property type="component" value="Unassembled WGS sequence"/>
</dbReference>
<protein>
    <submittedName>
        <fullName evidence="1">Uncharacterized protein</fullName>
    </submittedName>
</protein>
<name>A0A939NLD7_KLEPN</name>
<evidence type="ECO:0000313" key="1">
    <source>
        <dbReference type="EMBL" id="MBO2025562.1"/>
    </source>
</evidence>
<dbReference type="EMBL" id="JAGETN010000014">
    <property type="protein sequence ID" value="MBO2025562.1"/>
    <property type="molecule type" value="Genomic_DNA"/>
</dbReference>
<evidence type="ECO:0000313" key="2">
    <source>
        <dbReference type="Proteomes" id="UP000664267"/>
    </source>
</evidence>
<dbReference type="Gene3D" id="3.40.50.920">
    <property type="match status" value="1"/>
</dbReference>
<dbReference type="AlphaFoldDB" id="A0A939NLD7"/>
<sequence>MRGIRDGYRRSLRCAGDRAGGTGHCRSPGPVYMRLLRGKVPLVLDKYDYQFELGKAKLLEDGNDVLIISSGLMTMRAGGGCCGPIISAWRSCTCRPSNRWMRKRLLNRRRSRAQVVTAENHTAVGGLGKRWPRC</sequence>
<organism evidence="1 2">
    <name type="scientific">Klebsiella pneumoniae</name>
    <dbReference type="NCBI Taxonomy" id="573"/>
    <lineage>
        <taxon>Bacteria</taxon>
        <taxon>Pseudomonadati</taxon>
        <taxon>Pseudomonadota</taxon>
        <taxon>Gammaproteobacteria</taxon>
        <taxon>Enterobacterales</taxon>
        <taxon>Enterobacteriaceae</taxon>
        <taxon>Klebsiella/Raoultella group</taxon>
        <taxon>Klebsiella</taxon>
        <taxon>Klebsiella pneumoniae complex</taxon>
    </lineage>
</organism>